<sequence>MPNILTLPADVLLLVFDTLVGDTTTLASVARVSCLWRTLSLPFLLKDVDLSSHNRGRLPEYEDPTFAFSRVVMSDYSDRYRPRSLVPRQRAFLRLMVDRPELAIHVKIFTWTLVWHDTDDFGGDGDEMTDIDFRTWEVFDRLCSVTHLDLASLHQIGYEPYIRQNPDTLFPAVTHLRLVGWMSRGLVRAIVNSLDASKLVSAKFDYLQDEGALPNGGPIPQDLVRQTRPSGYPRDLHSYGGISDELWNQQERGEVAILPGPMWLPLRLLGSRRMSSMAHLQVSLSPFSNEADLRNDITTFTETAAFIRSTKDTLKSISITIGESTYLFPTKEDLANKCGTSRVNLRYVYQPMCFDLTSYFLRRLLAVLNEESFPHLTQVDLRGFRVIRTGIPGRPVDRSTDLTWQYIRDCPFVDEDFTKTDNTDCRQAFSGYDIYLSSAELDELEQSLDLR</sequence>
<name>A0A9N9WA88_9HYPO</name>
<accession>A0A9N9WA88</accession>
<feature type="signal peptide" evidence="1">
    <location>
        <begin position="1"/>
        <end position="21"/>
    </location>
</feature>
<evidence type="ECO:0000256" key="1">
    <source>
        <dbReference type="SAM" id="SignalP"/>
    </source>
</evidence>
<dbReference type="SUPFAM" id="SSF81383">
    <property type="entry name" value="F-box domain"/>
    <property type="match status" value="1"/>
</dbReference>
<keyword evidence="1" id="KW-0732">Signal</keyword>
<organism evidence="2 3">
    <name type="scientific">Clonostachys solani</name>
    <dbReference type="NCBI Taxonomy" id="160281"/>
    <lineage>
        <taxon>Eukaryota</taxon>
        <taxon>Fungi</taxon>
        <taxon>Dikarya</taxon>
        <taxon>Ascomycota</taxon>
        <taxon>Pezizomycotina</taxon>
        <taxon>Sordariomycetes</taxon>
        <taxon>Hypocreomycetidae</taxon>
        <taxon>Hypocreales</taxon>
        <taxon>Bionectriaceae</taxon>
        <taxon>Clonostachys</taxon>
    </lineage>
</organism>
<dbReference type="InterPro" id="IPR036047">
    <property type="entry name" value="F-box-like_dom_sf"/>
</dbReference>
<dbReference type="EMBL" id="CABFOC020000013">
    <property type="protein sequence ID" value="CAH0045984.1"/>
    <property type="molecule type" value="Genomic_DNA"/>
</dbReference>
<comment type="caution">
    <text evidence="2">The sequence shown here is derived from an EMBL/GenBank/DDBJ whole genome shotgun (WGS) entry which is preliminary data.</text>
</comment>
<protein>
    <recommendedName>
        <fullName evidence="4">F-box domain-containing protein</fullName>
    </recommendedName>
</protein>
<dbReference type="AlphaFoldDB" id="A0A9N9WA88"/>
<dbReference type="OrthoDB" id="4252443at2759"/>
<evidence type="ECO:0000313" key="2">
    <source>
        <dbReference type="EMBL" id="CAH0045984.1"/>
    </source>
</evidence>
<evidence type="ECO:0000313" key="3">
    <source>
        <dbReference type="Proteomes" id="UP000775872"/>
    </source>
</evidence>
<reference evidence="3" key="1">
    <citation type="submission" date="2019-06" db="EMBL/GenBank/DDBJ databases">
        <authorList>
            <person name="Broberg M."/>
        </authorList>
    </citation>
    <scope>NUCLEOTIDE SEQUENCE [LARGE SCALE GENOMIC DNA]</scope>
</reference>
<dbReference type="Proteomes" id="UP000775872">
    <property type="component" value="Unassembled WGS sequence"/>
</dbReference>
<gene>
    <name evidence="2" type="ORF">CSOL1703_00012617</name>
</gene>
<reference evidence="2 3" key="2">
    <citation type="submission" date="2021-10" db="EMBL/GenBank/DDBJ databases">
        <authorList>
            <person name="Piombo E."/>
        </authorList>
    </citation>
    <scope>NUCLEOTIDE SEQUENCE [LARGE SCALE GENOMIC DNA]</scope>
</reference>
<feature type="chain" id="PRO_5040343960" description="F-box domain-containing protein" evidence="1">
    <location>
        <begin position="22"/>
        <end position="451"/>
    </location>
</feature>
<keyword evidence="3" id="KW-1185">Reference proteome</keyword>
<evidence type="ECO:0008006" key="4">
    <source>
        <dbReference type="Google" id="ProtNLM"/>
    </source>
</evidence>
<proteinExistence type="predicted"/>